<evidence type="ECO:0000313" key="1">
    <source>
        <dbReference type="EMBL" id="OYD59187.1"/>
    </source>
</evidence>
<dbReference type="RefSeq" id="WP_094251148.1">
    <property type="nucleotide sequence ID" value="NZ_JBHLXL010000001.1"/>
</dbReference>
<dbReference type="Proteomes" id="UP000215059">
    <property type="component" value="Unassembled WGS sequence"/>
</dbReference>
<gene>
    <name evidence="1" type="ORF">CGZ90_04625</name>
</gene>
<evidence type="ECO:0000313" key="2">
    <source>
        <dbReference type="Proteomes" id="UP000215059"/>
    </source>
</evidence>
<proteinExistence type="predicted"/>
<dbReference type="OrthoDB" id="1913115at2"/>
<comment type="caution">
    <text evidence="1">The sequence shown here is derived from an EMBL/GenBank/DDBJ whole genome shotgun (WGS) entry which is preliminary data.</text>
</comment>
<sequence>MDLASPFSDESYRYEPNKINQLLLNFKKYDKKESIAGYVASAMKECGYSKEKIYQVIAKLNEEIDKSKTEESKNWKKLLP</sequence>
<dbReference type="EMBL" id="NOII01000001">
    <property type="protein sequence ID" value="OYD59187.1"/>
    <property type="molecule type" value="Genomic_DNA"/>
</dbReference>
<protein>
    <submittedName>
        <fullName evidence="1">Uncharacterized protein</fullName>
    </submittedName>
</protein>
<dbReference type="AlphaFoldDB" id="A0A235FE28"/>
<keyword evidence="2" id="KW-1185">Reference proteome</keyword>
<reference evidence="1 2" key="1">
    <citation type="submission" date="2017-07" db="EMBL/GenBank/DDBJ databases">
        <title>Fictibacillus sp. nov. GDSW-R2A3 Genome sequencing and assembly.</title>
        <authorList>
            <person name="Mayilraj S."/>
        </authorList>
    </citation>
    <scope>NUCLEOTIDE SEQUENCE [LARGE SCALE GENOMIC DNA]</scope>
    <source>
        <strain evidence="1 2">GDSW-R2A3</strain>
    </source>
</reference>
<organism evidence="1 2">
    <name type="scientific">Fictibacillus aquaticus</name>
    <dbReference type="NCBI Taxonomy" id="2021314"/>
    <lineage>
        <taxon>Bacteria</taxon>
        <taxon>Bacillati</taxon>
        <taxon>Bacillota</taxon>
        <taxon>Bacilli</taxon>
        <taxon>Bacillales</taxon>
        <taxon>Fictibacillaceae</taxon>
        <taxon>Fictibacillus</taxon>
    </lineage>
</organism>
<accession>A0A235FE28</accession>
<name>A0A235FE28_9BACL</name>